<comment type="similarity">
    <text evidence="1">Belongs to the universal ribosomal protein uS3 family.</text>
</comment>
<protein>
    <submittedName>
        <fullName evidence="5">Ribosomal protein S3-domain protein</fullName>
    </submittedName>
</protein>
<dbReference type="GO" id="GO:0006412">
    <property type="term" value="P:translation"/>
    <property type="evidence" value="ECO:0007669"/>
    <property type="project" value="InterPro"/>
</dbReference>
<feature type="domain" description="Small ribosomal subunit protein uS3 C-terminal" evidence="4">
    <location>
        <begin position="22"/>
        <end position="106"/>
    </location>
</feature>
<accession>T1C945</accession>
<evidence type="ECO:0000256" key="1">
    <source>
        <dbReference type="ARBA" id="ARBA00010761"/>
    </source>
</evidence>
<name>T1C945_9ZZZZ</name>
<evidence type="ECO:0000313" key="5">
    <source>
        <dbReference type="EMBL" id="EQD61969.1"/>
    </source>
</evidence>
<evidence type="ECO:0000259" key="4">
    <source>
        <dbReference type="Pfam" id="PF00189"/>
    </source>
</evidence>
<dbReference type="Gene3D" id="3.30.1140.32">
    <property type="entry name" value="Ribosomal protein S3, C-terminal domain"/>
    <property type="match status" value="1"/>
</dbReference>
<reference evidence="5" key="1">
    <citation type="submission" date="2013-08" db="EMBL/GenBank/DDBJ databases">
        <authorList>
            <person name="Mendez C."/>
            <person name="Richter M."/>
            <person name="Ferrer M."/>
            <person name="Sanchez J."/>
        </authorList>
    </citation>
    <scope>NUCLEOTIDE SEQUENCE</scope>
</reference>
<dbReference type="AlphaFoldDB" id="T1C945"/>
<sequence length="148" mass="16381">PQISVVEVKNEMLEPRIVAKNIARSLERGNNARRLLHMTIKDIINNGAMGAEIIAKGKLAAKGARAKTIKVRQGYLPKSGDVVKLVDEAKVASYPKYGAIGIQVRIVQAGTVFPQDKRKKFKDAKKQKRFIVEAGEGEEQMKSNINQE</sequence>
<dbReference type="InterPro" id="IPR001351">
    <property type="entry name" value="Ribosomal_uS3_C"/>
</dbReference>
<comment type="caution">
    <text evidence="5">The sequence shown here is derived from an EMBL/GenBank/DDBJ whole genome shotgun (WGS) entry which is preliminary data.</text>
</comment>
<dbReference type="Pfam" id="PF00189">
    <property type="entry name" value="Ribosomal_S3_C"/>
    <property type="match status" value="1"/>
</dbReference>
<proteinExistence type="inferred from homology"/>
<gene>
    <name evidence="5" type="ORF">B2A_03039</name>
</gene>
<dbReference type="SUPFAM" id="SSF54821">
    <property type="entry name" value="Ribosomal protein S3 C-terminal domain"/>
    <property type="match status" value="1"/>
</dbReference>
<dbReference type="InterPro" id="IPR036419">
    <property type="entry name" value="Ribosomal_S3_C_sf"/>
</dbReference>
<reference evidence="5" key="2">
    <citation type="journal article" date="2014" name="ISME J.">
        <title>Microbial stratification in low pH oxic and suboxic macroscopic growths along an acid mine drainage.</title>
        <authorList>
            <person name="Mendez-Garcia C."/>
            <person name="Mesa V."/>
            <person name="Sprenger R.R."/>
            <person name="Richter M."/>
            <person name="Diez M.S."/>
            <person name="Solano J."/>
            <person name="Bargiela R."/>
            <person name="Golyshina O.V."/>
            <person name="Manteca A."/>
            <person name="Ramos J.L."/>
            <person name="Gallego J.R."/>
            <person name="Llorente I."/>
            <person name="Martins Dos Santos V.A."/>
            <person name="Jensen O.N."/>
            <person name="Pelaez A.I."/>
            <person name="Sanchez J."/>
            <person name="Ferrer M."/>
        </authorList>
    </citation>
    <scope>NUCLEOTIDE SEQUENCE</scope>
</reference>
<dbReference type="GO" id="GO:0005840">
    <property type="term" value="C:ribosome"/>
    <property type="evidence" value="ECO:0007669"/>
    <property type="project" value="UniProtKB-KW"/>
</dbReference>
<keyword evidence="3" id="KW-0687">Ribonucleoprotein</keyword>
<keyword evidence="2 5" id="KW-0689">Ribosomal protein</keyword>
<organism evidence="5">
    <name type="scientific">mine drainage metagenome</name>
    <dbReference type="NCBI Taxonomy" id="410659"/>
    <lineage>
        <taxon>unclassified sequences</taxon>
        <taxon>metagenomes</taxon>
        <taxon>ecological metagenomes</taxon>
    </lineage>
</organism>
<evidence type="ECO:0000256" key="2">
    <source>
        <dbReference type="ARBA" id="ARBA00022980"/>
    </source>
</evidence>
<dbReference type="EMBL" id="AUZZ01002042">
    <property type="protein sequence ID" value="EQD61969.1"/>
    <property type="molecule type" value="Genomic_DNA"/>
</dbReference>
<dbReference type="GO" id="GO:1990904">
    <property type="term" value="C:ribonucleoprotein complex"/>
    <property type="evidence" value="ECO:0007669"/>
    <property type="project" value="UniProtKB-KW"/>
</dbReference>
<dbReference type="GO" id="GO:0003735">
    <property type="term" value="F:structural constituent of ribosome"/>
    <property type="evidence" value="ECO:0007669"/>
    <property type="project" value="InterPro"/>
</dbReference>
<evidence type="ECO:0000256" key="3">
    <source>
        <dbReference type="ARBA" id="ARBA00023274"/>
    </source>
</evidence>
<feature type="non-terminal residue" evidence="5">
    <location>
        <position position="1"/>
    </location>
</feature>